<dbReference type="Pfam" id="PF18564">
    <property type="entry name" value="Glyco_hydro_5_C"/>
    <property type="match status" value="1"/>
</dbReference>
<gene>
    <name evidence="5" type="ORF">BN7_1031</name>
</gene>
<dbReference type="GO" id="GO:1904462">
    <property type="term" value="P:ergosteryl 3-beta-D-glucoside catabolic process"/>
    <property type="evidence" value="ECO:0007669"/>
    <property type="project" value="TreeGrafter"/>
</dbReference>
<dbReference type="GO" id="GO:0005975">
    <property type="term" value="P:carbohydrate metabolic process"/>
    <property type="evidence" value="ECO:0007669"/>
    <property type="project" value="InterPro"/>
</dbReference>
<dbReference type="InterPro" id="IPR041036">
    <property type="entry name" value="GH5_C"/>
</dbReference>
<evidence type="ECO:0000313" key="6">
    <source>
        <dbReference type="Proteomes" id="UP000009328"/>
    </source>
</evidence>
<keyword evidence="2" id="KW-0378">Hydrolase</keyword>
<dbReference type="STRING" id="1206466.K0K9A5"/>
<dbReference type="InParanoid" id="K0K9A5"/>
<dbReference type="EMBL" id="CAIF01000020">
    <property type="protein sequence ID" value="CCH41490.1"/>
    <property type="molecule type" value="Genomic_DNA"/>
</dbReference>
<dbReference type="PANTHER" id="PTHR31308">
    <property type="match status" value="1"/>
</dbReference>
<dbReference type="InterPro" id="IPR018087">
    <property type="entry name" value="Glyco_hydro_5_CS"/>
</dbReference>
<evidence type="ECO:0000256" key="3">
    <source>
        <dbReference type="ARBA" id="ARBA00023295"/>
    </source>
</evidence>
<proteinExistence type="inferred from homology"/>
<dbReference type="PANTHER" id="PTHR31308:SF5">
    <property type="entry name" value="ERGOSTERYL-BETA-GLUCOSIDASE"/>
    <property type="match status" value="1"/>
</dbReference>
<comment type="caution">
    <text evidence="5">The sequence shown here is derived from an EMBL/GenBank/DDBJ whole genome shotgun (WGS) entry which is preliminary data.</text>
</comment>
<feature type="domain" description="Glycoside hydrolase family 5 C-terminal" evidence="4">
    <location>
        <begin position="654"/>
        <end position="736"/>
    </location>
</feature>
<name>K0K9A5_WICCF</name>
<evidence type="ECO:0000259" key="4">
    <source>
        <dbReference type="Pfam" id="PF18564"/>
    </source>
</evidence>
<dbReference type="AlphaFoldDB" id="K0K9A5"/>
<dbReference type="InterPro" id="IPR017853">
    <property type="entry name" value="GH"/>
</dbReference>
<protein>
    <recommendedName>
        <fullName evidence="4">Glycoside hydrolase family 5 C-terminal domain-containing protein</fullName>
    </recommendedName>
</protein>
<keyword evidence="3" id="KW-0326">Glycosidase</keyword>
<evidence type="ECO:0000256" key="1">
    <source>
        <dbReference type="ARBA" id="ARBA00005641"/>
    </source>
</evidence>
<accession>K0K9A5</accession>
<keyword evidence="6" id="KW-1185">Reference proteome</keyword>
<dbReference type="FunCoup" id="K0K9A5">
    <property type="interactions" value="37"/>
</dbReference>
<dbReference type="SUPFAM" id="SSF51445">
    <property type="entry name" value="(Trans)glycosidases"/>
    <property type="match status" value="1"/>
</dbReference>
<dbReference type="InterPro" id="IPR013780">
    <property type="entry name" value="Glyco_hydro_b"/>
</dbReference>
<dbReference type="Gene3D" id="2.60.40.1180">
    <property type="entry name" value="Golgi alpha-mannosidase II"/>
    <property type="match status" value="1"/>
</dbReference>
<dbReference type="FunFam" id="3.20.20.80:FF:000174">
    <property type="entry name" value="YIR007W-like protein"/>
    <property type="match status" value="1"/>
</dbReference>
<evidence type="ECO:0000313" key="5">
    <source>
        <dbReference type="EMBL" id="CCH41490.1"/>
    </source>
</evidence>
<dbReference type="GO" id="GO:0050295">
    <property type="term" value="F:steryl-beta-glucosidase activity"/>
    <property type="evidence" value="ECO:0007669"/>
    <property type="project" value="TreeGrafter"/>
</dbReference>
<dbReference type="PROSITE" id="PS00659">
    <property type="entry name" value="GLYCOSYL_HYDROL_F5"/>
    <property type="match status" value="1"/>
</dbReference>
<comment type="similarity">
    <text evidence="1">Belongs to the glycosyl hydrolase 5 (cellulase A) family.</text>
</comment>
<reference evidence="5 6" key="1">
    <citation type="journal article" date="2012" name="Eukaryot. Cell">
        <title>Draft genome sequence of Wickerhamomyces ciferrii NRRL Y-1031 F-60-10.</title>
        <authorList>
            <person name="Schneider J."/>
            <person name="Andrea H."/>
            <person name="Blom J."/>
            <person name="Jaenicke S."/>
            <person name="Ruckert C."/>
            <person name="Schorsch C."/>
            <person name="Szczepanowski R."/>
            <person name="Farwick M."/>
            <person name="Goesmann A."/>
            <person name="Puhler A."/>
            <person name="Schaffer S."/>
            <person name="Tauch A."/>
            <person name="Kohler T."/>
            <person name="Brinkrolf K."/>
        </authorList>
    </citation>
    <scope>NUCLEOTIDE SEQUENCE [LARGE SCALE GENOMIC DNA]</scope>
    <source>
        <strain evidence="6">ATCC 14091 / BCRC 22168 / CBS 111 / JCM 3599 / NBRC 0793 / NRRL Y-1031 F-60-10</strain>
    </source>
</reference>
<dbReference type="Gene3D" id="3.20.20.80">
    <property type="entry name" value="Glycosidases"/>
    <property type="match status" value="2"/>
</dbReference>
<dbReference type="Proteomes" id="UP000009328">
    <property type="component" value="Unassembled WGS sequence"/>
</dbReference>
<dbReference type="HOGENOM" id="CLU_009024_0_1_1"/>
<evidence type="ECO:0000256" key="2">
    <source>
        <dbReference type="ARBA" id="ARBA00022801"/>
    </source>
</evidence>
<dbReference type="InterPro" id="IPR052066">
    <property type="entry name" value="Glycosphingolipid_Hydrolases"/>
</dbReference>
<organism evidence="5 6">
    <name type="scientific">Wickerhamomyces ciferrii (strain ATCC 14091 / BCRC 22168 / CBS 111 / JCM 3599 / NBRC 0793 / NRRL Y-1031 F-60-10)</name>
    <name type="common">Yeast</name>
    <name type="synonym">Pichia ciferrii</name>
    <dbReference type="NCBI Taxonomy" id="1206466"/>
    <lineage>
        <taxon>Eukaryota</taxon>
        <taxon>Fungi</taxon>
        <taxon>Dikarya</taxon>
        <taxon>Ascomycota</taxon>
        <taxon>Saccharomycotina</taxon>
        <taxon>Saccharomycetes</taxon>
        <taxon>Phaffomycetales</taxon>
        <taxon>Wickerhamomycetaceae</taxon>
        <taxon>Wickerhamomyces</taxon>
    </lineage>
</organism>
<dbReference type="eggNOG" id="ENOG502QPU8">
    <property type="taxonomic scope" value="Eukaryota"/>
</dbReference>
<sequence length="760" mass="85940">MTKSKGKVRSEKGQFVDDLDRVVQLKGINLDGGAKFPTKPSFPTHKPLEGHEGLFFDGDHVSFAGRPFPLEDVPSHINRIKSLGYNSIRYIFTWEAIEHEGPGKYDEEFIDYTIEVLKIIDDIGGIYVYLDPHQDVWSRFSGGDGAPLWTLYAAGFDPKHFQATEAAVVQNFYHNSEDPDVYPKMVWSTNYKRLAAGTLFTLFFAGKQFAPNAIINGVNIQDYLQSHFINSVAYFVKRINDKAPELFEETVIGVETINEPNPGYIGTPDASKIPDSLNLRVGTCPTIYQTLKLGSGIPTELDEYRISIFGPKKIGTKVIDPKGVKAWVSDDTYDRHYGFKRSESWKLGVCIWEQHGVWNSETTTLLLPDYFNVDHLSGEIADEELFINRYFVNYYKDYRKAIRDILPDTFIFLQSPPLEIPPKLKGTNLVDKNTIFSPHYYDGMSLMFKTWNRKYNADTLGIMRGKYSNPVFSIVWGENNIRKSFRRQLAEMVKEGKENLGEELPVIFTEIGMPFDMDDKKAYRENEFSSQTSALDALGFALEGSNISHSWWTYTADNGHKWGDYFNNEDFSFWSKDDIEEASFPGSSGSTATTGFDSKAYFNEHSISVTDFDSDSGTLAGSSSLLKSQTLKGPSSASSAPSHFGLRAIDSIVRPFALALEGEFVDSEFDLSKLEYTLKIKGKDTGDITPTLIHIPQWHFPSDEYEINVTSGKFIVEEGSETLQWFHENGYQSISIRNINAKTAQKGWLSYLLSFLPCFS</sequence>